<reference evidence="4 5" key="1">
    <citation type="submission" date="2023-02" db="EMBL/GenBank/DDBJ databases">
        <title>LHISI_Scaffold_Assembly.</title>
        <authorList>
            <person name="Stuart O.P."/>
            <person name="Cleave R."/>
            <person name="Magrath M.J.L."/>
            <person name="Mikheyev A.S."/>
        </authorList>
    </citation>
    <scope>NUCLEOTIDE SEQUENCE [LARGE SCALE GENOMIC DNA]</scope>
    <source>
        <strain evidence="4">Daus_M_001</strain>
        <tissue evidence="4">Leg muscle</tissue>
    </source>
</reference>
<dbReference type="Gene3D" id="3.30.70.270">
    <property type="match status" value="1"/>
</dbReference>
<evidence type="ECO:0000313" key="5">
    <source>
        <dbReference type="Proteomes" id="UP001159363"/>
    </source>
</evidence>
<gene>
    <name evidence="4" type="ORF">PR048_019450</name>
</gene>
<dbReference type="Pfam" id="PF17919">
    <property type="entry name" value="RT_RNaseH_2"/>
    <property type="match status" value="1"/>
</dbReference>
<protein>
    <recommendedName>
        <fullName evidence="3">Reverse transcriptase domain-containing protein</fullName>
    </recommendedName>
</protein>
<dbReference type="PANTHER" id="PTHR37984:SF5">
    <property type="entry name" value="PROTEIN NYNRIN-LIKE"/>
    <property type="match status" value="1"/>
</dbReference>
<dbReference type="Pfam" id="PF00078">
    <property type="entry name" value="RVT_1"/>
    <property type="match status" value="1"/>
</dbReference>
<dbReference type="Proteomes" id="UP001159363">
    <property type="component" value="Chromosome 6"/>
</dbReference>
<evidence type="ECO:0000256" key="1">
    <source>
        <dbReference type="ARBA" id="ARBA00023268"/>
    </source>
</evidence>
<feature type="compositionally biased region" description="Polar residues" evidence="2">
    <location>
        <begin position="265"/>
        <end position="278"/>
    </location>
</feature>
<evidence type="ECO:0000313" key="4">
    <source>
        <dbReference type="EMBL" id="KAJ8878861.1"/>
    </source>
</evidence>
<feature type="region of interest" description="Disordered" evidence="2">
    <location>
        <begin position="1024"/>
        <end position="1056"/>
    </location>
</feature>
<feature type="compositionally biased region" description="Basic and acidic residues" evidence="2">
    <location>
        <begin position="1047"/>
        <end position="1056"/>
    </location>
</feature>
<feature type="region of interest" description="Disordered" evidence="2">
    <location>
        <begin position="263"/>
        <end position="283"/>
    </location>
</feature>
<dbReference type="CDD" id="cd01647">
    <property type="entry name" value="RT_LTR"/>
    <property type="match status" value="1"/>
</dbReference>
<dbReference type="InterPro" id="IPR043502">
    <property type="entry name" value="DNA/RNA_pol_sf"/>
</dbReference>
<dbReference type="InterPro" id="IPR050951">
    <property type="entry name" value="Retrovirus_Pol_polyprotein"/>
</dbReference>
<dbReference type="PANTHER" id="PTHR37984">
    <property type="entry name" value="PROTEIN CBG26694"/>
    <property type="match status" value="1"/>
</dbReference>
<organism evidence="4 5">
    <name type="scientific">Dryococelus australis</name>
    <dbReference type="NCBI Taxonomy" id="614101"/>
    <lineage>
        <taxon>Eukaryota</taxon>
        <taxon>Metazoa</taxon>
        <taxon>Ecdysozoa</taxon>
        <taxon>Arthropoda</taxon>
        <taxon>Hexapoda</taxon>
        <taxon>Insecta</taxon>
        <taxon>Pterygota</taxon>
        <taxon>Neoptera</taxon>
        <taxon>Polyneoptera</taxon>
        <taxon>Phasmatodea</taxon>
        <taxon>Verophasmatodea</taxon>
        <taxon>Anareolatae</taxon>
        <taxon>Phasmatidae</taxon>
        <taxon>Eurycanthinae</taxon>
        <taxon>Dryococelus</taxon>
    </lineage>
</organism>
<keyword evidence="5" id="KW-1185">Reference proteome</keyword>
<dbReference type="SUPFAM" id="SSF56672">
    <property type="entry name" value="DNA/RNA polymerases"/>
    <property type="match status" value="1"/>
</dbReference>
<feature type="domain" description="Reverse transcriptase" evidence="3">
    <location>
        <begin position="399"/>
        <end position="577"/>
    </location>
</feature>
<evidence type="ECO:0000259" key="3">
    <source>
        <dbReference type="PROSITE" id="PS50878"/>
    </source>
</evidence>
<feature type="compositionally biased region" description="Polar residues" evidence="2">
    <location>
        <begin position="173"/>
        <end position="189"/>
    </location>
</feature>
<dbReference type="EMBL" id="JARBHB010000007">
    <property type="protein sequence ID" value="KAJ8878861.1"/>
    <property type="molecule type" value="Genomic_DNA"/>
</dbReference>
<dbReference type="InterPro" id="IPR036397">
    <property type="entry name" value="RNaseH_sf"/>
</dbReference>
<dbReference type="Gene3D" id="3.10.20.370">
    <property type="match status" value="1"/>
</dbReference>
<proteinExistence type="predicted"/>
<dbReference type="InterPro" id="IPR012337">
    <property type="entry name" value="RNaseH-like_sf"/>
</dbReference>
<dbReference type="InterPro" id="IPR000477">
    <property type="entry name" value="RT_dom"/>
</dbReference>
<name>A0ABQ9H3J0_9NEOP</name>
<dbReference type="InterPro" id="IPR043128">
    <property type="entry name" value="Rev_trsase/Diguanyl_cyclase"/>
</dbReference>
<comment type="caution">
    <text evidence="4">The sequence shown here is derived from an EMBL/GenBank/DDBJ whole genome shotgun (WGS) entry which is preliminary data.</text>
</comment>
<dbReference type="CDD" id="cd09274">
    <property type="entry name" value="RNase_HI_RT_Ty3"/>
    <property type="match status" value="1"/>
</dbReference>
<evidence type="ECO:0000256" key="2">
    <source>
        <dbReference type="SAM" id="MobiDB-lite"/>
    </source>
</evidence>
<feature type="compositionally biased region" description="Acidic residues" evidence="2">
    <location>
        <begin position="1024"/>
        <end position="1036"/>
    </location>
</feature>
<dbReference type="PROSITE" id="PS50878">
    <property type="entry name" value="RT_POL"/>
    <property type="match status" value="1"/>
</dbReference>
<accession>A0ABQ9H3J0</accession>
<dbReference type="SUPFAM" id="SSF53098">
    <property type="entry name" value="Ribonuclease H-like"/>
    <property type="match status" value="1"/>
</dbReference>
<feature type="region of interest" description="Disordered" evidence="2">
    <location>
        <begin position="173"/>
        <end position="203"/>
    </location>
</feature>
<sequence length="1068" mass="121339">MDAEHVRQLLESQQRLIESFIQNQQAQQQQSGSTVTSSRTFNTALLPNSDNYDSTKESFSNYKQRFENYVQMKKVSSDKKYCAQLILNSIGAINFNIISPKQPSELTYAELMEMLEKHLAPKRNILVVQHQFLSKCQTNEQNIADFIAVIHIALNEPVLKAIALESSKADSKALSQKSQDGGTSTTVVINKNLPGEEEHKQSSRAINYKELGIDNLSLGCGGNNHLSPDCRTEKSNLHCSGCQATGHVIKVCISTLLKRKKEKSNQSSNHSATKQISTYPVPDQREDTDKLCRLYGVVSQIVNLKQEAVNGLTKRYYAQIRIGTKVVEFEVNPGAAYSFLPRNEYAGLNLGFGLDLLNLDTHATDVSTVKLIDTIENMDQVVQMYPVLCNGKIGKIPDIVVSLKHRKGAQPVFHRELIPKADGGVRLCVDYKVGVNEWLQDAHYPNRKIDDILISLRNSRFFCRLDLVKAYLHVPVDEQSREIQTIYTHRGTYRLHRLSFGIKTAPSEFNRIIEQILRDVPKTMSYFDYIIVHRSTREECQHNLIAYLDQLQKFDLHLNQPKCSLFQEQIEYLGHFIEINKISKSPGKVAAIVDMPRPKSAEDVRIFLGMNTIFKWASACEAALLKLKQAIASDQVLVPYDPDLAVQLACDASPTGIGGVLSHIVDGHEHPIAFASRSLTAAEQNYSQLDRKALTIVFTVDHFFQYLFGHHFKLVTDNQPLTRIFNHQATLPKMTAGRLERYAAIHSGFNYTYDFKKGIINSNFDCLSRAPVNINSYTASAIDNEVKQLCEATSEQIRASRLPAKVPSHPWEEPEHNWQRIHIDYADPYQVHNFLVVIDAKSKWAEIVTCSSPPTSKPSIKILKDRFSRNEFPEVMVSDNAMIFTTGHPATNGLAEHNVQMLKHRLSTMSNQNMPIRQKVWEILFSLPGYTLSNGKFPAEQPIKFHESPAPTQPARQFSEGERVSARYYSNNKAHWKCGKVLKKLGKLHYLVEIDNGFHFKRHIDQLRSTEVRFQPDMVLPEAEQPDPIEQEEEAPVVDLQQPEQPAQRERPQRECRLPAYLRDYSLY</sequence>
<dbReference type="Gene3D" id="3.30.420.10">
    <property type="entry name" value="Ribonuclease H-like superfamily/Ribonuclease H"/>
    <property type="match status" value="1"/>
</dbReference>
<dbReference type="InterPro" id="IPR041577">
    <property type="entry name" value="RT_RNaseH_2"/>
</dbReference>
<keyword evidence="1" id="KW-0511">Multifunctional enzyme</keyword>